<keyword evidence="7 13" id="KW-0378">Hydrolase</keyword>
<dbReference type="GO" id="GO:0008843">
    <property type="term" value="F:endochitinase activity"/>
    <property type="evidence" value="ECO:0007669"/>
    <property type="project" value="UniProtKB-EC"/>
</dbReference>
<dbReference type="GO" id="GO:0008061">
    <property type="term" value="F:chitin binding"/>
    <property type="evidence" value="ECO:0007669"/>
    <property type="project" value="UniProtKB-UniRule"/>
</dbReference>
<comment type="caution">
    <text evidence="17">The sequence shown here is derived from an EMBL/GenBank/DDBJ whole genome shotgun (WGS) entry which is preliminary data.</text>
</comment>
<dbReference type="SUPFAM" id="SSF54556">
    <property type="entry name" value="Chitinase insertion domain"/>
    <property type="match status" value="1"/>
</dbReference>
<evidence type="ECO:0000256" key="8">
    <source>
        <dbReference type="ARBA" id="ARBA00023024"/>
    </source>
</evidence>
<evidence type="ECO:0000256" key="3">
    <source>
        <dbReference type="ARBA" id="ARBA00008682"/>
    </source>
</evidence>
<feature type="disulfide bond" evidence="12">
    <location>
        <begin position="107"/>
        <end position="121"/>
    </location>
</feature>
<keyword evidence="18" id="KW-1185">Reference proteome</keyword>
<feature type="domain" description="Chitin-binding type-1" evidence="15">
    <location>
        <begin position="84"/>
        <end position="137"/>
    </location>
</feature>
<evidence type="ECO:0000256" key="10">
    <source>
        <dbReference type="ARBA" id="ARBA00023295"/>
    </source>
</evidence>
<dbReference type="InterPro" id="IPR001223">
    <property type="entry name" value="Glyco_hydro18_cat"/>
</dbReference>
<feature type="domain" description="GH18" evidence="16">
    <location>
        <begin position="140"/>
        <end position="499"/>
    </location>
</feature>
<evidence type="ECO:0000259" key="15">
    <source>
        <dbReference type="PROSITE" id="PS50941"/>
    </source>
</evidence>
<keyword evidence="9" id="KW-0119">Carbohydrate metabolism</keyword>
<evidence type="ECO:0000256" key="5">
    <source>
        <dbReference type="ARBA" id="ARBA00022525"/>
    </source>
</evidence>
<dbReference type="Gene3D" id="3.20.20.80">
    <property type="entry name" value="Glycosidases"/>
    <property type="match status" value="1"/>
</dbReference>
<dbReference type="Pfam" id="PF00187">
    <property type="entry name" value="Chitin_bind_1"/>
    <property type="match status" value="1"/>
</dbReference>
<dbReference type="EMBL" id="MU854679">
    <property type="protein sequence ID" value="KAK4031912.1"/>
    <property type="molecule type" value="Genomic_DNA"/>
</dbReference>
<dbReference type="InterPro" id="IPR036861">
    <property type="entry name" value="Endochitinase-like_sf"/>
</dbReference>
<comment type="subcellular location">
    <subcellularLocation>
        <location evidence="2">Secreted</location>
    </subcellularLocation>
</comment>
<name>A0AAN6P6V3_9PEZI</name>
<accession>A0AAN6P6V3</accession>
<dbReference type="SMART" id="SM00636">
    <property type="entry name" value="Glyco_18"/>
    <property type="match status" value="1"/>
</dbReference>
<dbReference type="Pfam" id="PF00704">
    <property type="entry name" value="Glyco_hydro_18"/>
    <property type="match status" value="1"/>
</dbReference>
<feature type="signal peptide" evidence="14">
    <location>
        <begin position="1"/>
        <end position="23"/>
    </location>
</feature>
<dbReference type="InterPro" id="IPR029070">
    <property type="entry name" value="Chitinase_insertion_sf"/>
</dbReference>
<keyword evidence="8" id="KW-0146">Chitin degradation</keyword>
<feature type="disulfide bond" evidence="12">
    <location>
        <begin position="102"/>
        <end position="114"/>
    </location>
</feature>
<dbReference type="AlphaFoldDB" id="A0AAN6P6V3"/>
<evidence type="ECO:0000256" key="6">
    <source>
        <dbReference type="ARBA" id="ARBA00022669"/>
    </source>
</evidence>
<dbReference type="InterPro" id="IPR050314">
    <property type="entry name" value="Glycosyl_Hydrlase_18"/>
</dbReference>
<dbReference type="InterPro" id="IPR001002">
    <property type="entry name" value="Chitin-bd_1"/>
</dbReference>
<reference evidence="18" key="1">
    <citation type="journal article" date="2023" name="Mol. Phylogenet. Evol.">
        <title>Genome-scale phylogeny and comparative genomics of the fungal order Sordariales.</title>
        <authorList>
            <person name="Hensen N."/>
            <person name="Bonometti L."/>
            <person name="Westerberg I."/>
            <person name="Brannstrom I.O."/>
            <person name="Guillou S."/>
            <person name="Cros-Aarteil S."/>
            <person name="Calhoun S."/>
            <person name="Haridas S."/>
            <person name="Kuo A."/>
            <person name="Mondo S."/>
            <person name="Pangilinan J."/>
            <person name="Riley R."/>
            <person name="LaButti K."/>
            <person name="Andreopoulos B."/>
            <person name="Lipzen A."/>
            <person name="Chen C."/>
            <person name="Yan M."/>
            <person name="Daum C."/>
            <person name="Ng V."/>
            <person name="Clum A."/>
            <person name="Steindorff A."/>
            <person name="Ohm R.A."/>
            <person name="Martin F."/>
            <person name="Silar P."/>
            <person name="Natvig D.O."/>
            <person name="Lalanne C."/>
            <person name="Gautier V."/>
            <person name="Ament-Velasquez S.L."/>
            <person name="Kruys A."/>
            <person name="Hutchinson M.I."/>
            <person name="Powell A.J."/>
            <person name="Barry K."/>
            <person name="Miller A.N."/>
            <person name="Grigoriev I.V."/>
            <person name="Debuchy R."/>
            <person name="Gladieux P."/>
            <person name="Hiltunen Thoren M."/>
            <person name="Johannesson H."/>
        </authorList>
    </citation>
    <scope>NUCLEOTIDE SEQUENCE [LARGE SCALE GENOMIC DNA]</scope>
    <source>
        <strain evidence="18">CBS 284.82</strain>
    </source>
</reference>
<dbReference type="GO" id="GO:0000272">
    <property type="term" value="P:polysaccharide catabolic process"/>
    <property type="evidence" value="ECO:0007669"/>
    <property type="project" value="UniProtKB-KW"/>
</dbReference>
<evidence type="ECO:0000256" key="13">
    <source>
        <dbReference type="RuleBase" id="RU000489"/>
    </source>
</evidence>
<dbReference type="CDD" id="cd00035">
    <property type="entry name" value="ChtBD1"/>
    <property type="match status" value="1"/>
</dbReference>
<evidence type="ECO:0000313" key="18">
    <source>
        <dbReference type="Proteomes" id="UP001303115"/>
    </source>
</evidence>
<dbReference type="PANTHER" id="PTHR11177:SF333">
    <property type="entry name" value="CHITINASE"/>
    <property type="match status" value="1"/>
</dbReference>
<dbReference type="PROSITE" id="PS50941">
    <property type="entry name" value="CHIT_BIND_I_2"/>
    <property type="match status" value="1"/>
</dbReference>
<feature type="chain" id="PRO_5042940970" description="chitinase" evidence="14">
    <location>
        <begin position="24"/>
        <end position="524"/>
    </location>
</feature>
<evidence type="ECO:0000256" key="12">
    <source>
        <dbReference type="PROSITE-ProRule" id="PRU00261"/>
    </source>
</evidence>
<dbReference type="GO" id="GO:0005576">
    <property type="term" value="C:extracellular region"/>
    <property type="evidence" value="ECO:0007669"/>
    <property type="project" value="UniProtKB-SubCell"/>
</dbReference>
<protein>
    <recommendedName>
        <fullName evidence="4">chitinase</fullName>
        <ecNumber evidence="4">3.2.1.14</ecNumber>
    </recommendedName>
</protein>
<dbReference type="SUPFAM" id="SSF57016">
    <property type="entry name" value="Plant lectins/antimicrobial peptides"/>
    <property type="match status" value="1"/>
</dbReference>
<dbReference type="InterPro" id="IPR011583">
    <property type="entry name" value="Chitinase_II/V-like_cat"/>
</dbReference>
<evidence type="ECO:0000259" key="16">
    <source>
        <dbReference type="PROSITE" id="PS51910"/>
    </source>
</evidence>
<dbReference type="GO" id="GO:0006032">
    <property type="term" value="P:chitin catabolic process"/>
    <property type="evidence" value="ECO:0007669"/>
    <property type="project" value="UniProtKB-KW"/>
</dbReference>
<comment type="catalytic activity">
    <reaction evidence="1">
        <text>Random endo-hydrolysis of N-acetyl-beta-D-glucosaminide (1-&gt;4)-beta-linkages in chitin and chitodextrins.</text>
        <dbReference type="EC" id="3.2.1.14"/>
    </reaction>
</comment>
<dbReference type="PROSITE" id="PS51910">
    <property type="entry name" value="GH18_2"/>
    <property type="match status" value="1"/>
</dbReference>
<dbReference type="PROSITE" id="PS00026">
    <property type="entry name" value="CHIT_BIND_I_1"/>
    <property type="match status" value="1"/>
</dbReference>
<organism evidence="17 18">
    <name type="scientific">Parachaetomium inaequale</name>
    <dbReference type="NCBI Taxonomy" id="2588326"/>
    <lineage>
        <taxon>Eukaryota</taxon>
        <taxon>Fungi</taxon>
        <taxon>Dikarya</taxon>
        <taxon>Ascomycota</taxon>
        <taxon>Pezizomycotina</taxon>
        <taxon>Sordariomycetes</taxon>
        <taxon>Sordariomycetidae</taxon>
        <taxon>Sordariales</taxon>
        <taxon>Chaetomiaceae</taxon>
        <taxon>Parachaetomium</taxon>
    </lineage>
</organism>
<keyword evidence="12" id="KW-1015">Disulfide bond</keyword>
<keyword evidence="5" id="KW-0964">Secreted</keyword>
<dbReference type="Gene3D" id="3.30.60.10">
    <property type="entry name" value="Endochitinase-like"/>
    <property type="match status" value="1"/>
</dbReference>
<dbReference type="InterPro" id="IPR001579">
    <property type="entry name" value="Glyco_hydro_18_chit_AS"/>
</dbReference>
<keyword evidence="14" id="KW-0732">Signal</keyword>
<sequence length="524" mass="55833">MLCGDLIAVRLCLLCAAREAVTAAGTQGNHAEVMVPALVHTCSSTNPCKVGCCGNGGDKNNAFICGTGPTFCAPGNCTSNCDYKAECNPGGWGSQYFVSEKCPLNVCCSKFGFCGTTEEFCGDTQVPRPSCGSGSKTTQKRRVAYYEGWATGNPCGVMLPNQIPLGLWTHINVAFASVDPNAFQLVPQDGIPYSITEQIARLKIADPNLRVYLSIGGWAFNDPGPTANTFSQLAASSSAQEAFFNSLITFMAANDLDGVDIDWEYPVAPERGGSPADYANFVSLVQNLRAAMNKSGYLFGLTATAPSSYWYMQHFDIINLSQTLDWINIMTYDLHGTWDGTDPWIGAVALAHTNLTEIKQTLDLFWRNNIDPDKIVLGLGFYGRSFTLADPSCQSAGCPFSGGAKPGPCSQNSGTLTAYEIRQIIASGAAQVTLDPEAAVEIVTWGGDQWVSYDDFPTFKMKIDYANEVCLGGVMVWAVDQDDGQATMTNQLALALGLPANSAAAGPSAGNVTSADQGIEFLSN</sequence>
<keyword evidence="10 13" id="KW-0326">Glycosidase</keyword>
<dbReference type="Gene3D" id="3.10.50.10">
    <property type="match status" value="1"/>
</dbReference>
<comment type="similarity">
    <text evidence="3">Belongs to the glycosyl hydrolase 18 family. Chitinase class V subfamily.</text>
</comment>
<dbReference type="SUPFAM" id="SSF51445">
    <property type="entry name" value="(Trans)glycosidases"/>
    <property type="match status" value="1"/>
</dbReference>
<dbReference type="EC" id="3.2.1.14" evidence="4"/>
<evidence type="ECO:0000256" key="4">
    <source>
        <dbReference type="ARBA" id="ARBA00012729"/>
    </source>
</evidence>
<dbReference type="PROSITE" id="PS01095">
    <property type="entry name" value="GH18_1"/>
    <property type="match status" value="1"/>
</dbReference>
<keyword evidence="11" id="KW-0624">Polysaccharide degradation</keyword>
<dbReference type="InterPro" id="IPR018371">
    <property type="entry name" value="Chitin-binding_1_CS"/>
</dbReference>
<keyword evidence="6 12" id="KW-0147">Chitin-binding</keyword>
<dbReference type="Proteomes" id="UP001303115">
    <property type="component" value="Unassembled WGS sequence"/>
</dbReference>
<dbReference type="InterPro" id="IPR017853">
    <property type="entry name" value="GH"/>
</dbReference>
<evidence type="ECO:0000256" key="1">
    <source>
        <dbReference type="ARBA" id="ARBA00000822"/>
    </source>
</evidence>
<evidence type="ECO:0000256" key="7">
    <source>
        <dbReference type="ARBA" id="ARBA00022801"/>
    </source>
</evidence>
<evidence type="ECO:0000256" key="11">
    <source>
        <dbReference type="ARBA" id="ARBA00023326"/>
    </source>
</evidence>
<evidence type="ECO:0000256" key="2">
    <source>
        <dbReference type="ARBA" id="ARBA00004613"/>
    </source>
</evidence>
<proteinExistence type="inferred from homology"/>
<evidence type="ECO:0000256" key="9">
    <source>
        <dbReference type="ARBA" id="ARBA00023277"/>
    </source>
</evidence>
<evidence type="ECO:0000256" key="14">
    <source>
        <dbReference type="SAM" id="SignalP"/>
    </source>
</evidence>
<dbReference type="PANTHER" id="PTHR11177">
    <property type="entry name" value="CHITINASE"/>
    <property type="match status" value="1"/>
</dbReference>
<evidence type="ECO:0000313" key="17">
    <source>
        <dbReference type="EMBL" id="KAK4031912.1"/>
    </source>
</evidence>
<dbReference type="SMART" id="SM00270">
    <property type="entry name" value="ChtBD1"/>
    <property type="match status" value="1"/>
</dbReference>
<gene>
    <name evidence="17" type="ORF">C8A01DRAFT_51166</name>
</gene>
<comment type="caution">
    <text evidence="12">Lacks conserved residue(s) required for the propagation of feature annotation.</text>
</comment>